<evidence type="ECO:0000313" key="1">
    <source>
        <dbReference type="EMBL" id="KJE75530.1"/>
    </source>
</evidence>
<dbReference type="EMBL" id="JXUW01000037">
    <property type="protein sequence ID" value="KJE75530.1"/>
    <property type="molecule type" value="Genomic_DNA"/>
</dbReference>
<gene>
    <name evidence="1" type="ORF">FEAC_27240</name>
</gene>
<dbReference type="PATRIC" id="fig|1121877.4.peg.3054"/>
<evidence type="ECO:0000313" key="2">
    <source>
        <dbReference type="Proteomes" id="UP000032336"/>
    </source>
</evidence>
<keyword evidence="2" id="KW-1185">Reference proteome</keyword>
<sequence length="48" mass="5075">MFKCGILDLVGSYRLSLSGSVTQVANPFKRCSIAGAAGALLICSRGWR</sequence>
<accession>A0A0D8FQG9</accession>
<dbReference type="AlphaFoldDB" id="A0A0D8FQG9"/>
<organism evidence="1 2">
    <name type="scientific">Ferrimicrobium acidiphilum DSM 19497</name>
    <dbReference type="NCBI Taxonomy" id="1121877"/>
    <lineage>
        <taxon>Bacteria</taxon>
        <taxon>Bacillati</taxon>
        <taxon>Actinomycetota</taxon>
        <taxon>Acidimicrobiia</taxon>
        <taxon>Acidimicrobiales</taxon>
        <taxon>Acidimicrobiaceae</taxon>
        <taxon>Ferrimicrobium</taxon>
    </lineage>
</organism>
<reference evidence="1 2" key="1">
    <citation type="submission" date="2015-01" db="EMBL/GenBank/DDBJ databases">
        <title>Draft genome of the acidophilic iron oxidizer Ferrimicrobium acidiphilum strain T23.</title>
        <authorList>
            <person name="Poehlein A."/>
            <person name="Eisen S."/>
            <person name="Schloemann M."/>
            <person name="Johnson B.D."/>
            <person name="Daniel R."/>
            <person name="Muehling M."/>
        </authorList>
    </citation>
    <scope>NUCLEOTIDE SEQUENCE [LARGE SCALE GENOMIC DNA]</scope>
    <source>
        <strain evidence="1 2">T23</strain>
    </source>
</reference>
<protein>
    <submittedName>
        <fullName evidence="1">Uncharacterized protein</fullName>
    </submittedName>
</protein>
<dbReference type="Proteomes" id="UP000032336">
    <property type="component" value="Unassembled WGS sequence"/>
</dbReference>
<comment type="caution">
    <text evidence="1">The sequence shown here is derived from an EMBL/GenBank/DDBJ whole genome shotgun (WGS) entry which is preliminary data.</text>
</comment>
<proteinExistence type="predicted"/>
<name>A0A0D8FQG9_9ACTN</name>